<sequence>MSLPLIHSLLKFLLEFFSMNIYTARVRKHFIFIFLLFSYTCFADLDISNSSFYDYDNAQLSLRAIQLAYPELEAHVVYDPQAKDWCLQTKKETLYWAHGRMLSKNEKDRWNEWRALIDYFYPDTPFDPQYLIKEELERLKPRNLAPSRAKMKTYNNAFFKLLYGNYTKSDILKKLTRRYTFLGKPIFIHKHIAGKLTAVENKIFAKAHRSPEVRQFVKNVLRADGFSWRSIRDSEQRSNHSWGIALDILPKDWKKYNVYWLWAAHKKEMWMKIPPKNRWSPPQEIIDIFESEGFIWGGKWMLWDTMHFEYRPELIILQKLLSENKEYRYHEENIRISSEDFPPDYFLPEVVFAEKNILKKKHPVSKSELFSDAVKNTLAQQQTLSAVLNVSFKKYIFIPVQEPKNIQTAVFALINRQTSQFAKNKKAMQHKRENMLTDFKTAYISVLQILENHKKATAMLLPALVQDNRKLQARSELYMQAIKNASIEAKKIRAKHRITSKEESVKEALLFATTMEKRQKDSIHSLGIISPVNIFPEHFGIFGSLKNALVFAKSYDLKQTTAENFINPIILSR</sequence>
<keyword evidence="3" id="KW-1185">Reference proteome</keyword>
<organism evidence="2 3">
    <name type="scientific">Treponema phagedenis</name>
    <dbReference type="NCBI Taxonomy" id="162"/>
    <lineage>
        <taxon>Bacteria</taxon>
        <taxon>Pseudomonadati</taxon>
        <taxon>Spirochaetota</taxon>
        <taxon>Spirochaetia</taxon>
        <taxon>Spirochaetales</taxon>
        <taxon>Treponemataceae</taxon>
        <taxon>Treponema</taxon>
    </lineage>
</organism>
<name>A0A0B7GQ55_TREPH</name>
<dbReference type="AlphaFoldDB" id="A0A0B7GQ55"/>
<dbReference type="InterPro" id="IPR039561">
    <property type="entry name" value="Peptidase_M15C"/>
</dbReference>
<dbReference type="Pfam" id="PF13539">
    <property type="entry name" value="Peptidase_M15_4"/>
    <property type="match status" value="1"/>
</dbReference>
<dbReference type="SUPFAM" id="SSF55166">
    <property type="entry name" value="Hedgehog/DD-peptidase"/>
    <property type="match status" value="1"/>
</dbReference>
<evidence type="ECO:0000259" key="1">
    <source>
        <dbReference type="Pfam" id="PF13539"/>
    </source>
</evidence>
<proteinExistence type="predicted"/>
<evidence type="ECO:0000313" key="3">
    <source>
        <dbReference type="Proteomes" id="UP000042527"/>
    </source>
</evidence>
<gene>
    <name evidence="2" type="ORF">TPHV1_100044</name>
</gene>
<dbReference type="GO" id="GO:0008233">
    <property type="term" value="F:peptidase activity"/>
    <property type="evidence" value="ECO:0007669"/>
    <property type="project" value="InterPro"/>
</dbReference>
<accession>A0A0B7GQ55</accession>
<protein>
    <recommendedName>
        <fullName evidence="1">Peptidase M15C domain-containing protein</fullName>
    </recommendedName>
</protein>
<feature type="domain" description="Peptidase M15C" evidence="1">
    <location>
        <begin position="233"/>
        <end position="310"/>
    </location>
</feature>
<dbReference type="InterPro" id="IPR009045">
    <property type="entry name" value="Zn_M74/Hedgehog-like"/>
</dbReference>
<dbReference type="Proteomes" id="UP000042527">
    <property type="component" value="Unassembled WGS sequence"/>
</dbReference>
<dbReference type="EMBL" id="CDNC01000002">
    <property type="protein sequence ID" value="CEM60724.1"/>
    <property type="molecule type" value="Genomic_DNA"/>
</dbReference>
<dbReference type="Gene3D" id="3.30.1380.10">
    <property type="match status" value="1"/>
</dbReference>
<reference evidence="3" key="1">
    <citation type="submission" date="2015-01" db="EMBL/GenBank/DDBJ databases">
        <authorList>
            <person name="Manzoor Shahid"/>
            <person name="Zubair Saima"/>
        </authorList>
    </citation>
    <scope>NUCLEOTIDE SEQUENCE [LARGE SCALE GENOMIC DNA]</scope>
    <source>
        <strain evidence="3">V1</strain>
    </source>
</reference>
<evidence type="ECO:0000313" key="2">
    <source>
        <dbReference type="EMBL" id="CEM60724.1"/>
    </source>
</evidence>